<dbReference type="PANTHER" id="PTHR46025:SF3">
    <property type="entry name" value="XYLOSYLTRANSFERASE OXT"/>
    <property type="match status" value="1"/>
</dbReference>
<evidence type="ECO:0000256" key="13">
    <source>
        <dbReference type="ARBA" id="ARBA00022989"/>
    </source>
</evidence>
<evidence type="ECO:0000256" key="6">
    <source>
        <dbReference type="ARBA" id="ARBA00011972"/>
    </source>
</evidence>
<dbReference type="EC" id="2.4.2.26" evidence="6"/>
<name>A0AAD3CVY7_9STRA</name>
<accession>A0AAD3CVY7</accession>
<comment type="subcellular location">
    <subcellularLocation>
        <location evidence="2">Endoplasmic reticulum membrane</location>
        <topology evidence="2">Single-pass type II membrane protein</topology>
    </subcellularLocation>
    <subcellularLocation>
        <location evidence="1">Golgi apparatus membrane</location>
        <topology evidence="1">Single-pass type II membrane protein</topology>
    </subcellularLocation>
</comment>
<dbReference type="EMBL" id="BLLK01000046">
    <property type="protein sequence ID" value="GFH53168.1"/>
    <property type="molecule type" value="Genomic_DNA"/>
</dbReference>
<keyword evidence="12" id="KW-0735">Signal-anchor</keyword>
<dbReference type="GO" id="GO:0005789">
    <property type="term" value="C:endoplasmic reticulum membrane"/>
    <property type="evidence" value="ECO:0007669"/>
    <property type="project" value="UniProtKB-SubCell"/>
</dbReference>
<evidence type="ECO:0000256" key="20">
    <source>
        <dbReference type="SAM" id="Phobius"/>
    </source>
</evidence>
<comment type="catalytic activity">
    <reaction evidence="19">
        <text>UDP-alpha-D-xylose + L-seryl-[protein] = 3-O-(beta-D-xylosyl)-L-seryl-[protein] + UDP + H(+)</text>
        <dbReference type="Rhea" id="RHEA:50192"/>
        <dbReference type="Rhea" id="RHEA-COMP:9863"/>
        <dbReference type="Rhea" id="RHEA-COMP:12567"/>
        <dbReference type="ChEBI" id="CHEBI:15378"/>
        <dbReference type="ChEBI" id="CHEBI:29999"/>
        <dbReference type="ChEBI" id="CHEBI:57632"/>
        <dbReference type="ChEBI" id="CHEBI:58223"/>
        <dbReference type="ChEBI" id="CHEBI:132085"/>
        <dbReference type="EC" id="2.4.2.26"/>
    </reaction>
</comment>
<comment type="pathway">
    <text evidence="3">Glycan metabolism; chondroitin sulfate biosynthesis.</text>
</comment>
<feature type="transmembrane region" description="Helical" evidence="20">
    <location>
        <begin position="41"/>
        <end position="61"/>
    </location>
</feature>
<dbReference type="PANTHER" id="PTHR46025">
    <property type="entry name" value="XYLOSYLTRANSFERASE OXT"/>
    <property type="match status" value="1"/>
</dbReference>
<keyword evidence="10" id="KW-0479">Metal-binding</keyword>
<comment type="pathway">
    <text evidence="4">Glycan metabolism; heparan sulfate biosynthesis.</text>
</comment>
<keyword evidence="16" id="KW-1015">Disulfide bond</keyword>
<dbReference type="InterPro" id="IPR043538">
    <property type="entry name" value="XYLT"/>
</dbReference>
<protein>
    <recommendedName>
        <fullName evidence="6">protein xylosyltransferase</fullName>
        <ecNumber evidence="6">2.4.2.26</ecNumber>
    </recommendedName>
    <alternativeName>
        <fullName evidence="18">Peptide O-xylosyltransferase</fullName>
    </alternativeName>
</protein>
<evidence type="ECO:0000256" key="14">
    <source>
        <dbReference type="ARBA" id="ARBA00023034"/>
    </source>
</evidence>
<organism evidence="21 22">
    <name type="scientific">Chaetoceros tenuissimus</name>
    <dbReference type="NCBI Taxonomy" id="426638"/>
    <lineage>
        <taxon>Eukaryota</taxon>
        <taxon>Sar</taxon>
        <taxon>Stramenopiles</taxon>
        <taxon>Ochrophyta</taxon>
        <taxon>Bacillariophyta</taxon>
        <taxon>Coscinodiscophyceae</taxon>
        <taxon>Chaetocerotophycidae</taxon>
        <taxon>Chaetocerotales</taxon>
        <taxon>Chaetocerotaceae</taxon>
        <taxon>Chaetoceros</taxon>
    </lineage>
</organism>
<evidence type="ECO:0000256" key="10">
    <source>
        <dbReference type="ARBA" id="ARBA00022723"/>
    </source>
</evidence>
<evidence type="ECO:0000256" key="2">
    <source>
        <dbReference type="ARBA" id="ARBA00004648"/>
    </source>
</evidence>
<evidence type="ECO:0000256" key="15">
    <source>
        <dbReference type="ARBA" id="ARBA00023136"/>
    </source>
</evidence>
<proteinExistence type="inferred from homology"/>
<dbReference type="InterPro" id="IPR003406">
    <property type="entry name" value="Glyco_trans_14"/>
</dbReference>
<keyword evidence="17" id="KW-0325">Glycoprotein</keyword>
<dbReference type="Proteomes" id="UP001054902">
    <property type="component" value="Unassembled WGS sequence"/>
</dbReference>
<reference evidence="21 22" key="1">
    <citation type="journal article" date="2021" name="Sci. Rep.">
        <title>The genome of the diatom Chaetoceros tenuissimus carries an ancient integrated fragment of an extant virus.</title>
        <authorList>
            <person name="Hongo Y."/>
            <person name="Kimura K."/>
            <person name="Takaki Y."/>
            <person name="Yoshida Y."/>
            <person name="Baba S."/>
            <person name="Kobayashi G."/>
            <person name="Nagasaki K."/>
            <person name="Hano T."/>
            <person name="Tomaru Y."/>
        </authorList>
    </citation>
    <scope>NUCLEOTIDE SEQUENCE [LARGE SCALE GENOMIC DNA]</scope>
    <source>
        <strain evidence="21 22">NIES-3715</strain>
    </source>
</reference>
<dbReference type="GO" id="GO:0030166">
    <property type="term" value="P:proteoglycan biosynthetic process"/>
    <property type="evidence" value="ECO:0007669"/>
    <property type="project" value="InterPro"/>
</dbReference>
<evidence type="ECO:0000313" key="21">
    <source>
        <dbReference type="EMBL" id="GFH53168.1"/>
    </source>
</evidence>
<comment type="caution">
    <text evidence="21">The sequence shown here is derived from an EMBL/GenBank/DDBJ whole genome shotgun (WGS) entry which is preliminary data.</text>
</comment>
<gene>
    <name evidence="21" type="ORF">CTEN210_09644</name>
</gene>
<dbReference type="GO" id="GO:0000139">
    <property type="term" value="C:Golgi membrane"/>
    <property type="evidence" value="ECO:0007669"/>
    <property type="project" value="UniProtKB-SubCell"/>
</dbReference>
<evidence type="ECO:0000256" key="11">
    <source>
        <dbReference type="ARBA" id="ARBA00022824"/>
    </source>
</evidence>
<keyword evidence="13 20" id="KW-1133">Transmembrane helix</keyword>
<dbReference type="AlphaFoldDB" id="A0AAD3CVY7"/>
<keyword evidence="8" id="KW-0808">Transferase</keyword>
<evidence type="ECO:0000256" key="3">
    <source>
        <dbReference type="ARBA" id="ARBA00004840"/>
    </source>
</evidence>
<sequence>MIRKRNRTVDVDDQELSVVVNSTSSQSKRYDKLKRSKNTTIGTWLKFIVIVLLLRIGYYFLDMRPYRHSQTRKTHSSSQGRDNCGCFRHDGTGGKIAYLISLHNQRTLDESVHLLKSISAPVNIIFIHIDMKLPLEEYENSDLYQFINVECNACGSAVIVEQKFDLEWGQWSMNAPTHWCMEQLVSSKYANRWDVFINLSADSLNVYTPQIISNMFDPNKQDSLFGTNFVTSSPCVTGLLPTGIKTFPRVWHKRKHYEIGGEYIVKYMDDDGAEKTEEVEIHFGSQWMFLKPEFVKYVVSSLQNPNSLASRFKEEMIYRKVLMTDETFIPSLLYHDEKHRNTLPQPNGEGYVQVQGHVIKSTRYERMDENMPNAFGEVVKEQRYDVPESAVNVDIPRAWGPYYLGIYDLGAIKDSGALFIRKVSRTIDDNLFKFLPVTCVDDIPNIRWPKEVKVSKLQDWDELQSIIRKLQ</sequence>
<dbReference type="GO" id="GO:0046872">
    <property type="term" value="F:metal ion binding"/>
    <property type="evidence" value="ECO:0007669"/>
    <property type="project" value="UniProtKB-KW"/>
</dbReference>
<evidence type="ECO:0000256" key="1">
    <source>
        <dbReference type="ARBA" id="ARBA00004323"/>
    </source>
</evidence>
<evidence type="ECO:0000256" key="9">
    <source>
        <dbReference type="ARBA" id="ARBA00022692"/>
    </source>
</evidence>
<evidence type="ECO:0000256" key="4">
    <source>
        <dbReference type="ARBA" id="ARBA00005093"/>
    </source>
</evidence>
<keyword evidence="15 20" id="KW-0472">Membrane</keyword>
<evidence type="ECO:0000256" key="17">
    <source>
        <dbReference type="ARBA" id="ARBA00023180"/>
    </source>
</evidence>
<comment type="similarity">
    <text evidence="5">Belongs to the glycosyltransferase 14 family. XylT subfamily.</text>
</comment>
<keyword evidence="7" id="KW-0328">Glycosyltransferase</keyword>
<keyword evidence="9 20" id="KW-0812">Transmembrane</keyword>
<evidence type="ECO:0000313" key="22">
    <source>
        <dbReference type="Proteomes" id="UP001054902"/>
    </source>
</evidence>
<evidence type="ECO:0000256" key="5">
    <source>
        <dbReference type="ARBA" id="ARBA00010195"/>
    </source>
</evidence>
<dbReference type="Pfam" id="PF02485">
    <property type="entry name" value="Branch"/>
    <property type="match status" value="1"/>
</dbReference>
<evidence type="ECO:0000256" key="12">
    <source>
        <dbReference type="ARBA" id="ARBA00022968"/>
    </source>
</evidence>
<evidence type="ECO:0000256" key="7">
    <source>
        <dbReference type="ARBA" id="ARBA00022676"/>
    </source>
</evidence>
<dbReference type="GO" id="GO:0030158">
    <property type="term" value="F:protein xylosyltransferase activity"/>
    <property type="evidence" value="ECO:0007669"/>
    <property type="project" value="UniProtKB-EC"/>
</dbReference>
<keyword evidence="14" id="KW-0333">Golgi apparatus</keyword>
<evidence type="ECO:0000256" key="16">
    <source>
        <dbReference type="ARBA" id="ARBA00023157"/>
    </source>
</evidence>
<keyword evidence="22" id="KW-1185">Reference proteome</keyword>
<keyword evidence="11" id="KW-0256">Endoplasmic reticulum</keyword>
<evidence type="ECO:0000256" key="18">
    <source>
        <dbReference type="ARBA" id="ARBA00042865"/>
    </source>
</evidence>
<evidence type="ECO:0000256" key="8">
    <source>
        <dbReference type="ARBA" id="ARBA00022679"/>
    </source>
</evidence>
<evidence type="ECO:0000256" key="19">
    <source>
        <dbReference type="ARBA" id="ARBA00047847"/>
    </source>
</evidence>